<evidence type="ECO:0000313" key="2">
    <source>
        <dbReference type="Proteomes" id="UP000242757"/>
    </source>
</evidence>
<dbReference type="EMBL" id="NBIM01000001">
    <property type="protein sequence ID" value="OXY82603.1"/>
    <property type="molecule type" value="Genomic_DNA"/>
</dbReference>
<dbReference type="RefSeq" id="WP_094199382.1">
    <property type="nucleotide sequence ID" value="NZ_NBIM01000001.1"/>
</dbReference>
<organism evidence="1 2">
    <name type="scientific">Oceanimonas doudoroffii</name>
    <dbReference type="NCBI Taxonomy" id="84158"/>
    <lineage>
        <taxon>Bacteria</taxon>
        <taxon>Pseudomonadati</taxon>
        <taxon>Pseudomonadota</taxon>
        <taxon>Gammaproteobacteria</taxon>
        <taxon>Aeromonadales</taxon>
        <taxon>Aeromonadaceae</taxon>
        <taxon>Oceanimonas</taxon>
    </lineage>
</organism>
<evidence type="ECO:0000313" key="1">
    <source>
        <dbReference type="EMBL" id="OXY82603.1"/>
    </source>
</evidence>
<name>A0A233RGT5_9GAMM</name>
<dbReference type="AlphaFoldDB" id="A0A233RGT5"/>
<dbReference type="Proteomes" id="UP000242757">
    <property type="component" value="Unassembled WGS sequence"/>
</dbReference>
<accession>A0A233RGT5</accession>
<dbReference type="PROSITE" id="PS51318">
    <property type="entry name" value="TAT"/>
    <property type="match status" value="1"/>
</dbReference>
<gene>
    <name evidence="1" type="ORF">B6S08_03525</name>
</gene>
<protein>
    <submittedName>
        <fullName evidence="1">Uncharacterized protein</fullName>
    </submittedName>
</protein>
<keyword evidence="2" id="KW-1185">Reference proteome</keyword>
<comment type="caution">
    <text evidence="1">The sequence shown here is derived from an EMBL/GenBank/DDBJ whole genome shotgun (WGS) entry which is preliminary data.</text>
</comment>
<proteinExistence type="predicted"/>
<reference evidence="1 2" key="1">
    <citation type="submission" date="2017-08" db="EMBL/GenBank/DDBJ databases">
        <title>A Genome Sequence of Oceanimonas doudoroffii ATCC 27123T.</title>
        <authorList>
            <person name="Brennan M.A."/>
            <person name="Maclea K.S."/>
            <person name="Mcclelland W.D."/>
            <person name="Trachtenberg A.M."/>
        </authorList>
    </citation>
    <scope>NUCLEOTIDE SEQUENCE [LARGE SCALE GENOMIC DNA]</scope>
    <source>
        <strain evidence="1 2">ATCC 27123</strain>
    </source>
</reference>
<sequence>MSIERRSVLKGMALGGLAGLTLGRAGLASAGPVAGSPAGKPLLMLVSGADAEAAFAAGVQANPAARGVSLLRTDSDMEFLSELQQRLHGARGERIIGLVDDASGALILSLARSAGARLHWSGQHVTEGGQSRHRVSVSSGANACLGQFAALTEGCSQPSALSEQILAAGPQWAPALAFALASPEPGRRYLRAAPPARVAAPHGHYVSFSIET</sequence>
<dbReference type="InterPro" id="IPR006311">
    <property type="entry name" value="TAT_signal"/>
</dbReference>
<dbReference type="OrthoDB" id="9181346at2"/>